<proteinExistence type="predicted"/>
<dbReference type="AlphaFoldDB" id="A0A0G0WAA3"/>
<accession>A0A0G0WAA3</accession>
<comment type="caution">
    <text evidence="1">The sequence shown here is derived from an EMBL/GenBank/DDBJ whole genome shotgun (WGS) entry which is preliminary data.</text>
</comment>
<reference evidence="1 2" key="1">
    <citation type="journal article" date="2015" name="Nature">
        <title>rRNA introns, odd ribosomes, and small enigmatic genomes across a large radiation of phyla.</title>
        <authorList>
            <person name="Brown C.T."/>
            <person name="Hug L.A."/>
            <person name="Thomas B.C."/>
            <person name="Sharon I."/>
            <person name="Castelle C.J."/>
            <person name="Singh A."/>
            <person name="Wilkins M.J."/>
            <person name="Williams K.H."/>
            <person name="Banfield J.F."/>
        </authorList>
    </citation>
    <scope>NUCLEOTIDE SEQUENCE [LARGE SCALE GENOMIC DNA]</scope>
</reference>
<protein>
    <submittedName>
        <fullName evidence="1">Uncharacterized protein</fullName>
    </submittedName>
</protein>
<dbReference type="Proteomes" id="UP000033869">
    <property type="component" value="Unassembled WGS sequence"/>
</dbReference>
<dbReference type="EMBL" id="LCBL01000003">
    <property type="protein sequence ID" value="KKS09002.1"/>
    <property type="molecule type" value="Genomic_DNA"/>
</dbReference>
<evidence type="ECO:0000313" key="1">
    <source>
        <dbReference type="EMBL" id="KKS09002.1"/>
    </source>
</evidence>
<gene>
    <name evidence="1" type="ORF">UU65_C0003G0057</name>
</gene>
<evidence type="ECO:0000313" key="2">
    <source>
        <dbReference type="Proteomes" id="UP000033869"/>
    </source>
</evidence>
<name>A0A0G0WAA3_UNCC2</name>
<organism evidence="1 2">
    <name type="scientific">candidate division CPR2 bacterium GW2011_GWC1_41_48</name>
    <dbReference type="NCBI Taxonomy" id="1618344"/>
    <lineage>
        <taxon>Bacteria</taxon>
        <taxon>Bacteria division CPR2</taxon>
    </lineage>
</organism>
<sequence>MSIEARIEDRPEALRQVIKAMKRELATLLGEAQKTEGEEAEQ</sequence>